<gene>
    <name evidence="6" type="primary">wzx</name>
</gene>
<keyword evidence="2 5" id="KW-0812">Transmembrane</keyword>
<comment type="subcellular location">
    <subcellularLocation>
        <location evidence="1">Membrane</location>
        <topology evidence="1">Multi-pass membrane protein</topology>
    </subcellularLocation>
</comment>
<evidence type="ECO:0000256" key="4">
    <source>
        <dbReference type="ARBA" id="ARBA00023136"/>
    </source>
</evidence>
<reference evidence="6" key="1">
    <citation type="submission" date="2014-04" db="EMBL/GenBank/DDBJ databases">
        <authorList>
            <person name="Harrison E."/>
        </authorList>
    </citation>
    <scope>NUCLEOTIDE SEQUENCE</scope>
    <source>
        <strain evidence="6">2812/50</strain>
    </source>
</reference>
<proteinExistence type="predicted"/>
<sequence>MRLNKRILSNSVWMMSEKIITLFGLIFVTSFVAKYVGTEVFGQIAFATSLFQIAMIVAQLGSDVIIFKRVSKNNDSGVKLICSTLYLRAFIYILVSIPIIFISHEKNDVGGIYFILACAISCFFSAMDVFSIYYDARLESKKNTIINVVGLIVSLCLRWVIALVKLDPIYLCLPIMLTGFVPFILRWFVFKRVLDKNTISFKNKVKYMKYLVGAGITFVVSTISVAIYTRISMLSLGFFYDKSIVGIFSVSVSLAASWSFVCNSLITSSLPSIFSEKSDERAANKASKLNLVVLGISVPIIFATYFLGAFFIRLLYGESYIGAYVPLVILSFSTMVSLLGIISARFIARFSGYAFLSKKMLSVVILSVFLNIPLIYFYGMLGAAIATLLTELFSLTLFNYLFKRGIVLKMHLMTLPLNIFKKI</sequence>
<feature type="transmembrane region" description="Helical" evidence="5">
    <location>
        <begin position="243"/>
        <end position="268"/>
    </location>
</feature>
<evidence type="ECO:0000256" key="5">
    <source>
        <dbReference type="SAM" id="Phobius"/>
    </source>
</evidence>
<dbReference type="InterPro" id="IPR052556">
    <property type="entry name" value="PolySynth_Transporter"/>
</dbReference>
<evidence type="ECO:0000256" key="2">
    <source>
        <dbReference type="ARBA" id="ARBA00022692"/>
    </source>
</evidence>
<keyword evidence="3 5" id="KW-1133">Transmembrane helix</keyword>
<feature type="transmembrane region" description="Helical" evidence="5">
    <location>
        <begin position="384"/>
        <end position="402"/>
    </location>
</feature>
<feature type="transmembrane region" description="Helical" evidence="5">
    <location>
        <begin position="210"/>
        <end position="231"/>
    </location>
</feature>
<dbReference type="InterPro" id="IPR002797">
    <property type="entry name" value="Polysacc_synth"/>
</dbReference>
<evidence type="ECO:0000256" key="1">
    <source>
        <dbReference type="ARBA" id="ARBA00004141"/>
    </source>
</evidence>
<dbReference type="PANTHER" id="PTHR43424">
    <property type="entry name" value="LOCUS PUTATIVE PROTEIN 1-RELATED"/>
    <property type="match status" value="1"/>
</dbReference>
<dbReference type="EMBL" id="AB924561">
    <property type="protein sequence ID" value="BAT23437.1"/>
    <property type="molecule type" value="Genomic_DNA"/>
</dbReference>
<name>A0A0P0YQY6_9ENTR</name>
<feature type="transmembrane region" description="Helical" evidence="5">
    <location>
        <begin position="360"/>
        <end position="378"/>
    </location>
</feature>
<feature type="transmembrane region" description="Helical" evidence="5">
    <location>
        <begin position="289"/>
        <end position="312"/>
    </location>
</feature>
<keyword evidence="4 5" id="KW-0472">Membrane</keyword>
<evidence type="ECO:0000256" key="3">
    <source>
        <dbReference type="ARBA" id="ARBA00022989"/>
    </source>
</evidence>
<feature type="transmembrane region" description="Helical" evidence="5">
    <location>
        <begin position="324"/>
        <end position="348"/>
    </location>
</feature>
<protein>
    <submittedName>
        <fullName evidence="6">Flippase</fullName>
    </submittedName>
</protein>
<feature type="transmembrane region" description="Helical" evidence="5">
    <location>
        <begin position="145"/>
        <end position="162"/>
    </location>
</feature>
<feature type="transmembrane region" description="Helical" evidence="5">
    <location>
        <begin position="20"/>
        <end position="37"/>
    </location>
</feature>
<evidence type="ECO:0000313" key="6">
    <source>
        <dbReference type="EMBL" id="BAT23437.1"/>
    </source>
</evidence>
<dbReference type="Pfam" id="PF01943">
    <property type="entry name" value="Polysacc_synt"/>
    <property type="match status" value="1"/>
</dbReference>
<dbReference type="GO" id="GO:0016020">
    <property type="term" value="C:membrane"/>
    <property type="evidence" value="ECO:0007669"/>
    <property type="project" value="UniProtKB-SubCell"/>
</dbReference>
<dbReference type="PANTHER" id="PTHR43424:SF1">
    <property type="entry name" value="LOCUS PUTATIVE PROTEIN 1-RELATED"/>
    <property type="match status" value="1"/>
</dbReference>
<dbReference type="AlphaFoldDB" id="A0A0P0YQY6"/>
<organism evidence="6">
    <name type="scientific">Klebsiella sp. 2812/50</name>
    <dbReference type="NCBI Taxonomy" id="1497801"/>
    <lineage>
        <taxon>Bacteria</taxon>
        <taxon>Pseudomonadati</taxon>
        <taxon>Pseudomonadota</taxon>
        <taxon>Gammaproteobacteria</taxon>
        <taxon>Enterobacterales</taxon>
        <taxon>Enterobacteriaceae</taxon>
        <taxon>Klebsiella/Raoultella group</taxon>
        <taxon>Klebsiella</taxon>
    </lineage>
</organism>
<reference evidence="6" key="2">
    <citation type="journal article" date="2015" name="Sci. Rep.">
        <title>Genetic analysis of capsular polysaccharide synthesis gene clusters in 79 capsular types of Klebsiella spp.</title>
        <authorList>
            <person name="Pan Y.J."/>
            <person name="Lin T.L."/>
            <person name="Chen C.T."/>
            <person name="Chen Y.Y."/>
            <person name="Hsieh P.F."/>
            <person name="Hsu C.R."/>
            <person name="Wu M.C."/>
            <person name="Wang J.T."/>
        </authorList>
    </citation>
    <scope>NUCLEOTIDE SEQUENCE</scope>
    <source>
        <strain evidence="6">2812/50</strain>
    </source>
</reference>
<feature type="transmembrane region" description="Helical" evidence="5">
    <location>
        <begin position="168"/>
        <end position="189"/>
    </location>
</feature>
<feature type="transmembrane region" description="Helical" evidence="5">
    <location>
        <begin position="43"/>
        <end position="65"/>
    </location>
</feature>
<feature type="transmembrane region" description="Helical" evidence="5">
    <location>
        <begin position="85"/>
        <end position="104"/>
    </location>
</feature>
<feature type="transmembrane region" description="Helical" evidence="5">
    <location>
        <begin position="110"/>
        <end position="133"/>
    </location>
</feature>
<accession>A0A0P0YQY6</accession>